<keyword evidence="3 6" id="KW-0820">tRNA-binding</keyword>
<evidence type="ECO:0000256" key="1">
    <source>
        <dbReference type="ARBA" id="ARBA00004496"/>
    </source>
</evidence>
<evidence type="ECO:0000256" key="6">
    <source>
        <dbReference type="PROSITE-ProRule" id="PRU00209"/>
    </source>
</evidence>
<keyword evidence="4 6" id="KW-0694">RNA-binding</keyword>
<evidence type="ECO:0000313" key="11">
    <source>
        <dbReference type="Proteomes" id="UP000681967"/>
    </source>
</evidence>
<dbReference type="PANTHER" id="PTHR11586:SF33">
    <property type="entry name" value="AMINOACYL TRNA SYNTHASE COMPLEX-INTERACTING MULTIFUNCTIONAL PROTEIN 1"/>
    <property type="match status" value="1"/>
</dbReference>
<dbReference type="Proteomes" id="UP000681967">
    <property type="component" value="Unassembled WGS sequence"/>
</dbReference>
<sequence>EAAAAAAPSNDQQEAKDKKEKKKKPAKEEKPGKTPANTAIDITRFDLRVGKIVSVEKHPDADSLYVEQIDLGEGKPRTICSGLVNHMPTSDLDQKLVVVLCNLKPAKMRGIMSEGMVMCASTPDKVELLQPPSDCKPGDRIECEGYDCSAPDAQIKKELSDQILPGMSTNDKGEATFKGVLWKIAGITGVVKSTSLTNVPIK</sequence>
<dbReference type="Pfam" id="PF01588">
    <property type="entry name" value="tRNA_bind"/>
    <property type="match status" value="1"/>
</dbReference>
<dbReference type="InterPro" id="IPR002547">
    <property type="entry name" value="tRNA-bd_dom"/>
</dbReference>
<dbReference type="InterPro" id="IPR012340">
    <property type="entry name" value="NA-bd_OB-fold"/>
</dbReference>
<dbReference type="EMBL" id="CAJOBH010198837">
    <property type="protein sequence ID" value="CAF4982019.1"/>
    <property type="molecule type" value="Genomic_DNA"/>
</dbReference>
<reference evidence="10" key="1">
    <citation type="submission" date="2021-02" db="EMBL/GenBank/DDBJ databases">
        <authorList>
            <person name="Nowell W R."/>
        </authorList>
    </citation>
    <scope>NUCLEOTIDE SEQUENCE</scope>
</reference>
<dbReference type="GO" id="GO:0005737">
    <property type="term" value="C:cytoplasm"/>
    <property type="evidence" value="ECO:0007669"/>
    <property type="project" value="UniProtKB-SubCell"/>
</dbReference>
<dbReference type="CDD" id="cd02799">
    <property type="entry name" value="tRNA_bind_EMAP-II_like"/>
    <property type="match status" value="1"/>
</dbReference>
<accession>A0A8S3D6Q5</accession>
<evidence type="ECO:0000256" key="5">
    <source>
        <dbReference type="ARBA" id="ARBA00022917"/>
    </source>
</evidence>
<evidence type="ECO:0000256" key="4">
    <source>
        <dbReference type="ARBA" id="ARBA00022884"/>
    </source>
</evidence>
<comment type="caution">
    <text evidence="10">The sequence shown here is derived from an EMBL/GenBank/DDBJ whole genome shotgun (WGS) entry which is preliminary data.</text>
</comment>
<dbReference type="GO" id="GO:0006412">
    <property type="term" value="P:translation"/>
    <property type="evidence" value="ECO:0007669"/>
    <property type="project" value="UniProtKB-KW"/>
</dbReference>
<dbReference type="Proteomes" id="UP000681720">
    <property type="component" value="Unassembled WGS sequence"/>
</dbReference>
<dbReference type="InterPro" id="IPR051270">
    <property type="entry name" value="Tyrosine-tRNA_ligase_regulator"/>
</dbReference>
<organism evidence="10 11">
    <name type="scientific">Rotaria magnacalcarata</name>
    <dbReference type="NCBI Taxonomy" id="392030"/>
    <lineage>
        <taxon>Eukaryota</taxon>
        <taxon>Metazoa</taxon>
        <taxon>Spiralia</taxon>
        <taxon>Gnathifera</taxon>
        <taxon>Rotifera</taxon>
        <taxon>Eurotatoria</taxon>
        <taxon>Bdelloidea</taxon>
        <taxon>Philodinida</taxon>
        <taxon>Philodinidae</taxon>
        <taxon>Rotaria</taxon>
    </lineage>
</organism>
<evidence type="ECO:0000259" key="8">
    <source>
        <dbReference type="PROSITE" id="PS50886"/>
    </source>
</evidence>
<evidence type="ECO:0000313" key="9">
    <source>
        <dbReference type="EMBL" id="CAF4891882.1"/>
    </source>
</evidence>
<dbReference type="PROSITE" id="PS50886">
    <property type="entry name" value="TRBD"/>
    <property type="match status" value="1"/>
</dbReference>
<protein>
    <recommendedName>
        <fullName evidence="8">tRNA-binding domain-containing protein</fullName>
    </recommendedName>
</protein>
<evidence type="ECO:0000256" key="2">
    <source>
        <dbReference type="ARBA" id="ARBA00022490"/>
    </source>
</evidence>
<keyword evidence="5" id="KW-0648">Protein biosynthesis</keyword>
<keyword evidence="2" id="KW-0963">Cytoplasm</keyword>
<evidence type="ECO:0000256" key="3">
    <source>
        <dbReference type="ARBA" id="ARBA00022555"/>
    </source>
</evidence>
<evidence type="ECO:0000256" key="7">
    <source>
        <dbReference type="SAM" id="MobiDB-lite"/>
    </source>
</evidence>
<comment type="subcellular location">
    <subcellularLocation>
        <location evidence="1">Cytoplasm</location>
    </subcellularLocation>
</comment>
<evidence type="ECO:0000313" key="10">
    <source>
        <dbReference type="EMBL" id="CAF4982019.1"/>
    </source>
</evidence>
<dbReference type="GO" id="GO:0000049">
    <property type="term" value="F:tRNA binding"/>
    <property type="evidence" value="ECO:0007669"/>
    <property type="project" value="UniProtKB-UniRule"/>
</dbReference>
<feature type="domain" description="TRNA-binding" evidence="8">
    <location>
        <begin position="41"/>
        <end position="142"/>
    </location>
</feature>
<dbReference type="AlphaFoldDB" id="A0A8S3D6Q5"/>
<dbReference type="FunFam" id="2.40.50.140:FF:000047">
    <property type="entry name" value="tyrosine--tRNA ligase, cytoplasmic isoform X2"/>
    <property type="match status" value="1"/>
</dbReference>
<feature type="non-terminal residue" evidence="10">
    <location>
        <position position="202"/>
    </location>
</feature>
<gene>
    <name evidence="10" type="ORF">BYL167_LOCUS54916</name>
    <name evidence="9" type="ORF">GIL414_LOCUS51377</name>
</gene>
<dbReference type="Gene3D" id="2.40.50.140">
    <property type="entry name" value="Nucleic acid-binding proteins"/>
    <property type="match status" value="1"/>
</dbReference>
<dbReference type="PANTHER" id="PTHR11586">
    <property type="entry name" value="TRNA-AMINOACYLATION COFACTOR ARC1 FAMILY MEMBER"/>
    <property type="match status" value="1"/>
</dbReference>
<dbReference type="SUPFAM" id="SSF50249">
    <property type="entry name" value="Nucleic acid-binding proteins"/>
    <property type="match status" value="1"/>
</dbReference>
<feature type="region of interest" description="Disordered" evidence="7">
    <location>
        <begin position="1"/>
        <end position="37"/>
    </location>
</feature>
<dbReference type="EMBL" id="CAJOBJ010173504">
    <property type="protein sequence ID" value="CAF4891882.1"/>
    <property type="molecule type" value="Genomic_DNA"/>
</dbReference>
<name>A0A8S3D6Q5_9BILA</name>
<proteinExistence type="predicted"/>